<proteinExistence type="inferred from homology"/>
<evidence type="ECO:0000256" key="7">
    <source>
        <dbReference type="ARBA" id="ARBA00022989"/>
    </source>
</evidence>
<reference evidence="10 11" key="1">
    <citation type="journal article" date="2014" name="Nat. Commun.">
        <title>Klebsormidium flaccidum genome reveals primary factors for plant terrestrial adaptation.</title>
        <authorList>
            <person name="Hori K."/>
            <person name="Maruyama F."/>
            <person name="Fujisawa T."/>
            <person name="Togashi T."/>
            <person name="Yamamoto N."/>
            <person name="Seo M."/>
            <person name="Sato S."/>
            <person name="Yamada T."/>
            <person name="Mori H."/>
            <person name="Tajima N."/>
            <person name="Moriyama T."/>
            <person name="Ikeuchi M."/>
            <person name="Watanabe M."/>
            <person name="Wada H."/>
            <person name="Kobayashi K."/>
            <person name="Saito M."/>
            <person name="Masuda T."/>
            <person name="Sasaki-Sekimoto Y."/>
            <person name="Mashiguchi K."/>
            <person name="Awai K."/>
            <person name="Shimojima M."/>
            <person name="Masuda S."/>
            <person name="Iwai M."/>
            <person name="Nobusawa T."/>
            <person name="Narise T."/>
            <person name="Kondo S."/>
            <person name="Saito H."/>
            <person name="Sato R."/>
            <person name="Murakawa M."/>
            <person name="Ihara Y."/>
            <person name="Oshima-Yamada Y."/>
            <person name="Ohtaka K."/>
            <person name="Satoh M."/>
            <person name="Sonobe K."/>
            <person name="Ishii M."/>
            <person name="Ohtani R."/>
            <person name="Kanamori-Sato M."/>
            <person name="Honoki R."/>
            <person name="Miyazaki D."/>
            <person name="Mochizuki H."/>
            <person name="Umetsu J."/>
            <person name="Higashi K."/>
            <person name="Shibata D."/>
            <person name="Kamiya Y."/>
            <person name="Sato N."/>
            <person name="Nakamura Y."/>
            <person name="Tabata S."/>
            <person name="Ida S."/>
            <person name="Kurokawa K."/>
            <person name="Ohta H."/>
        </authorList>
    </citation>
    <scope>NUCLEOTIDE SEQUENCE [LARGE SCALE GENOMIC DNA]</scope>
    <source>
        <strain evidence="10 11">NIES-2285</strain>
    </source>
</reference>
<protein>
    <recommendedName>
        <fullName evidence="9">Transmembrane 9 superfamily member</fullName>
    </recommendedName>
</protein>
<dbReference type="PANTHER" id="PTHR10766">
    <property type="entry name" value="TRANSMEMBRANE 9 SUPERFAMILY PROTEIN"/>
    <property type="match status" value="1"/>
</dbReference>
<evidence type="ECO:0000313" key="11">
    <source>
        <dbReference type="Proteomes" id="UP000054558"/>
    </source>
</evidence>
<feature type="transmembrane region" description="Helical" evidence="9">
    <location>
        <begin position="379"/>
        <end position="398"/>
    </location>
</feature>
<keyword evidence="8 9" id="KW-0472">Membrane</keyword>
<dbReference type="Pfam" id="PF02990">
    <property type="entry name" value="EMP70"/>
    <property type="match status" value="1"/>
</dbReference>
<feature type="transmembrane region" description="Helical" evidence="9">
    <location>
        <begin position="203"/>
        <end position="225"/>
    </location>
</feature>
<feature type="transmembrane region" description="Helical" evidence="9">
    <location>
        <begin position="434"/>
        <end position="456"/>
    </location>
</feature>
<feature type="transmembrane region" description="Helical" evidence="9">
    <location>
        <begin position="545"/>
        <end position="570"/>
    </location>
</feature>
<dbReference type="OMA" id="ACASICF"/>
<gene>
    <name evidence="10" type="ORF">KFL_000550320</name>
</gene>
<evidence type="ECO:0000256" key="1">
    <source>
        <dbReference type="ARBA" id="ARBA00004337"/>
    </source>
</evidence>
<feature type="transmembrane region" description="Helical" evidence="9">
    <location>
        <begin position="468"/>
        <end position="494"/>
    </location>
</feature>
<dbReference type="OrthoDB" id="1666796at2759"/>
<evidence type="ECO:0000256" key="9">
    <source>
        <dbReference type="RuleBase" id="RU363079"/>
    </source>
</evidence>
<feature type="transmembrane region" description="Helical" evidence="9">
    <location>
        <begin position="344"/>
        <end position="367"/>
    </location>
</feature>
<dbReference type="Proteomes" id="UP000054558">
    <property type="component" value="Unassembled WGS sequence"/>
</dbReference>
<dbReference type="AlphaFoldDB" id="A0A1Y1HRR8"/>
<feature type="chain" id="PRO_5011821905" description="Transmembrane 9 superfamily member" evidence="9">
    <location>
        <begin position="35"/>
        <end position="576"/>
    </location>
</feature>
<organism evidence="10 11">
    <name type="scientific">Klebsormidium nitens</name>
    <name type="common">Green alga</name>
    <name type="synonym">Ulothrix nitens</name>
    <dbReference type="NCBI Taxonomy" id="105231"/>
    <lineage>
        <taxon>Eukaryota</taxon>
        <taxon>Viridiplantae</taxon>
        <taxon>Streptophyta</taxon>
        <taxon>Klebsormidiophyceae</taxon>
        <taxon>Klebsormidiales</taxon>
        <taxon>Klebsormidiaceae</taxon>
        <taxon>Klebsormidium</taxon>
    </lineage>
</organism>
<sequence>MTSGPSISSSALPSVLGLLFLSLLLGACIPSSSAFYLPGLHPTVFQPEDIIPMKTSRVASTKSHMDYGLPALHVTQVPSSSASPGNPELAQVLKGDGYPIGFHDVDDFYVNNHITFYIDYHPIEPKTDEEPVKARLVSIYITPASVQTAAGDIQSCEAPLPAQKAAGNVLFTYSVYFRPSAMDWASRWDALLDMPEDEAGDSLFSVAKASVLCFCVTGLLALVLLRTLRRDLAAFKEHYASIDKEKGYVDSLAEQANWSSLAYDVFRPPKAAKMLAVVVGTGAQLFFVVLTLVSAVIFGFFSPVRRGMLMNGAFVVVALFGALAGHCAARTYRLFHRPGDWETVIFRTATVFPGLFFASLFALNHVLASHEASGAVPSSTLNVLCALWFALSVPLVYLGAQFGFGSRMVEFPVKVAATPRELPLAFRAWYQYPVIQMMVGGAIVFGVVATQASALFTKLWLQQYVYMYGFLLATFGLMAIVSAEMSIIAVYFLLGAQDYRWWWTSFLVPAFSGVYIFIAICAWLLPAAAASSPLSVTLLLSYAGMFSLVCGLAAGAIGFYASFSFVWAIYSSVKSE</sequence>
<keyword evidence="5 9" id="KW-0732">Signal</keyword>
<name>A0A1Y1HRR8_KLENI</name>
<comment type="subcellular location">
    <subcellularLocation>
        <location evidence="1">Endosome membrane</location>
        <topology evidence="1">Multi-pass membrane protein</topology>
    </subcellularLocation>
    <subcellularLocation>
        <location evidence="2">Golgi apparatus membrane</location>
        <topology evidence="2">Multi-pass membrane protein</topology>
    </subcellularLocation>
</comment>
<dbReference type="EMBL" id="DF237004">
    <property type="protein sequence ID" value="GAQ80502.1"/>
    <property type="molecule type" value="Genomic_DNA"/>
</dbReference>
<keyword evidence="7 9" id="KW-1133">Transmembrane helix</keyword>
<evidence type="ECO:0000256" key="6">
    <source>
        <dbReference type="ARBA" id="ARBA00022753"/>
    </source>
</evidence>
<keyword evidence="11" id="KW-1185">Reference proteome</keyword>
<evidence type="ECO:0000256" key="2">
    <source>
        <dbReference type="ARBA" id="ARBA00004653"/>
    </source>
</evidence>
<feature type="transmembrane region" description="Helical" evidence="9">
    <location>
        <begin position="275"/>
        <end position="301"/>
    </location>
</feature>
<evidence type="ECO:0000313" key="10">
    <source>
        <dbReference type="EMBL" id="GAQ80502.1"/>
    </source>
</evidence>
<feature type="signal peptide" evidence="9">
    <location>
        <begin position="1"/>
        <end position="34"/>
    </location>
</feature>
<dbReference type="GO" id="GO:0000139">
    <property type="term" value="C:Golgi membrane"/>
    <property type="evidence" value="ECO:0007669"/>
    <property type="project" value="UniProtKB-SubCell"/>
</dbReference>
<dbReference type="InterPro" id="IPR004240">
    <property type="entry name" value="EMP70"/>
</dbReference>
<evidence type="ECO:0000256" key="5">
    <source>
        <dbReference type="ARBA" id="ARBA00022729"/>
    </source>
</evidence>
<dbReference type="GO" id="GO:0072657">
    <property type="term" value="P:protein localization to membrane"/>
    <property type="evidence" value="ECO:0000318"/>
    <property type="project" value="GO_Central"/>
</dbReference>
<keyword evidence="4 9" id="KW-0812">Transmembrane</keyword>
<feature type="transmembrane region" description="Helical" evidence="9">
    <location>
        <begin position="313"/>
        <end position="332"/>
    </location>
</feature>
<keyword evidence="6" id="KW-0967">Endosome</keyword>
<dbReference type="GO" id="GO:0016020">
    <property type="term" value="C:membrane"/>
    <property type="evidence" value="ECO:0000318"/>
    <property type="project" value="GO_Central"/>
</dbReference>
<evidence type="ECO:0000256" key="3">
    <source>
        <dbReference type="ARBA" id="ARBA00005227"/>
    </source>
</evidence>
<dbReference type="PANTHER" id="PTHR10766:SF111">
    <property type="entry name" value="TRANSMEMBRANE 9 SUPERFAMILY MEMBER 2"/>
    <property type="match status" value="1"/>
</dbReference>
<dbReference type="STRING" id="105231.A0A1Y1HRR8"/>
<comment type="similarity">
    <text evidence="3 9">Belongs to the nonaspanin (TM9SF) (TC 9.A.2) family.</text>
</comment>
<dbReference type="GO" id="GO:0010008">
    <property type="term" value="C:endosome membrane"/>
    <property type="evidence" value="ECO:0007669"/>
    <property type="project" value="UniProtKB-SubCell"/>
</dbReference>
<evidence type="ECO:0000256" key="8">
    <source>
        <dbReference type="ARBA" id="ARBA00023136"/>
    </source>
</evidence>
<accession>A0A1Y1HRR8</accession>
<evidence type="ECO:0000256" key="4">
    <source>
        <dbReference type="ARBA" id="ARBA00022692"/>
    </source>
</evidence>
<feature type="transmembrane region" description="Helical" evidence="9">
    <location>
        <begin position="501"/>
        <end position="525"/>
    </location>
</feature>